<evidence type="ECO:0000313" key="6">
    <source>
        <dbReference type="EMBL" id="WLS00570.1"/>
    </source>
</evidence>
<dbReference type="Gene3D" id="1.10.10.10">
    <property type="entry name" value="Winged helix-like DNA-binding domain superfamily/Winged helix DNA-binding domain"/>
    <property type="match status" value="1"/>
</dbReference>
<dbReference type="SUPFAM" id="SSF46785">
    <property type="entry name" value="Winged helix' DNA-binding domain"/>
    <property type="match status" value="1"/>
</dbReference>
<evidence type="ECO:0000256" key="4">
    <source>
        <dbReference type="ARBA" id="ARBA00023163"/>
    </source>
</evidence>
<dbReference type="Proteomes" id="UP001234585">
    <property type="component" value="Plasmid unnamed1"/>
</dbReference>
<dbReference type="InterPro" id="IPR058163">
    <property type="entry name" value="LysR-type_TF_proteobact-type"/>
</dbReference>
<name>A0AA50CTY8_9HYPH</name>
<dbReference type="AlphaFoldDB" id="A0AA50CTY8"/>
<dbReference type="RefSeq" id="WP_160871224.1">
    <property type="nucleotide sequence ID" value="NZ_CP132303.1"/>
</dbReference>
<accession>A0AA50CTY8</accession>
<organism evidence="6 7">
    <name type="scientific">Shinella sumterensis</name>
    <dbReference type="NCBI Taxonomy" id="1967501"/>
    <lineage>
        <taxon>Bacteria</taxon>
        <taxon>Pseudomonadati</taxon>
        <taxon>Pseudomonadota</taxon>
        <taxon>Alphaproteobacteria</taxon>
        <taxon>Hyphomicrobiales</taxon>
        <taxon>Rhizobiaceae</taxon>
        <taxon>Shinella</taxon>
    </lineage>
</organism>
<dbReference type="SUPFAM" id="SSF53850">
    <property type="entry name" value="Periplasmic binding protein-like II"/>
    <property type="match status" value="1"/>
</dbReference>
<keyword evidence="3" id="KW-0238">DNA-binding</keyword>
<dbReference type="EMBL" id="CP132303">
    <property type="protein sequence ID" value="WLS00570.1"/>
    <property type="molecule type" value="Genomic_DNA"/>
</dbReference>
<dbReference type="Gene3D" id="3.40.190.290">
    <property type="match status" value="1"/>
</dbReference>
<protein>
    <submittedName>
        <fullName evidence="6">LysR family transcriptional regulator</fullName>
    </submittedName>
</protein>
<dbReference type="CDD" id="cd08474">
    <property type="entry name" value="PBP2_CrgA_like_5"/>
    <property type="match status" value="1"/>
</dbReference>
<dbReference type="Pfam" id="PF03466">
    <property type="entry name" value="LysR_substrate"/>
    <property type="match status" value="1"/>
</dbReference>
<evidence type="ECO:0000256" key="3">
    <source>
        <dbReference type="ARBA" id="ARBA00023125"/>
    </source>
</evidence>
<dbReference type="InterPro" id="IPR000847">
    <property type="entry name" value="LysR_HTH_N"/>
</dbReference>
<dbReference type="PANTHER" id="PTHR30537">
    <property type="entry name" value="HTH-TYPE TRANSCRIPTIONAL REGULATOR"/>
    <property type="match status" value="1"/>
</dbReference>
<dbReference type="PANTHER" id="PTHR30537:SF1">
    <property type="entry name" value="HTH-TYPE TRANSCRIPTIONAL REGULATOR PGRR"/>
    <property type="match status" value="1"/>
</dbReference>
<keyword evidence="7" id="KW-1185">Reference proteome</keyword>
<feature type="domain" description="HTH lysR-type" evidence="5">
    <location>
        <begin position="6"/>
        <end position="63"/>
    </location>
</feature>
<proteinExistence type="inferred from homology"/>
<gene>
    <name evidence="6" type="ORF">Q9313_24160</name>
</gene>
<evidence type="ECO:0000256" key="2">
    <source>
        <dbReference type="ARBA" id="ARBA00023015"/>
    </source>
</evidence>
<evidence type="ECO:0000259" key="5">
    <source>
        <dbReference type="PROSITE" id="PS50931"/>
    </source>
</evidence>
<sequence length="302" mass="33186">MVSNRNELSDLAVFLQIVRARSFRKAADQLEISVSALSHRMKALEARLGVRLLNRTSRSVSPTAAGSALAEKVSAGLDLITSGLEELQGRFSGIAGSVRINVLRDAVDLLLTPVLPLFRERYPNIELEIASNDYFVDVTAEGFDAGLRYAGTIPEDMIAVPVTEALNWVAVASPAYLARSGRPTKPEDLLSHNCIRIRTGRGQIYHWEFERGEDKRQIDVPGALISGSTDVSVSAALSGIGIAYCLEKVAEPYLRAGRLERAVPDWSSLGPPLAFYYSSRRQVPYGLQALIQTIREVQPRHR</sequence>
<comment type="similarity">
    <text evidence="1">Belongs to the LysR transcriptional regulatory family.</text>
</comment>
<keyword evidence="2" id="KW-0805">Transcription regulation</keyword>
<dbReference type="PROSITE" id="PS50931">
    <property type="entry name" value="HTH_LYSR"/>
    <property type="match status" value="1"/>
</dbReference>
<keyword evidence="4" id="KW-0804">Transcription</keyword>
<geneLocation type="plasmid" evidence="6 7">
    <name>unnamed1</name>
</geneLocation>
<dbReference type="InterPro" id="IPR036388">
    <property type="entry name" value="WH-like_DNA-bd_sf"/>
</dbReference>
<dbReference type="InterPro" id="IPR036390">
    <property type="entry name" value="WH_DNA-bd_sf"/>
</dbReference>
<dbReference type="Pfam" id="PF00126">
    <property type="entry name" value="HTH_1"/>
    <property type="match status" value="1"/>
</dbReference>
<dbReference type="FunFam" id="1.10.10.10:FF:000001">
    <property type="entry name" value="LysR family transcriptional regulator"/>
    <property type="match status" value="1"/>
</dbReference>
<keyword evidence="6" id="KW-0614">Plasmid</keyword>
<reference evidence="6 7" key="1">
    <citation type="submission" date="2023-08" db="EMBL/GenBank/DDBJ databases">
        <title>Pathogen: clinical or host-associated sample.</title>
        <authorList>
            <person name="Hergert J."/>
            <person name="Casey R."/>
            <person name="Wagner J."/>
            <person name="Young E.L."/>
            <person name="Oakeson K.F."/>
        </authorList>
    </citation>
    <scope>NUCLEOTIDE SEQUENCE [LARGE SCALE GENOMIC DNA]</scope>
    <source>
        <strain evidence="6 7">1760953</strain>
        <plasmid evidence="6 7">unnamed1</plasmid>
    </source>
</reference>
<evidence type="ECO:0000313" key="7">
    <source>
        <dbReference type="Proteomes" id="UP001234585"/>
    </source>
</evidence>
<dbReference type="InterPro" id="IPR005119">
    <property type="entry name" value="LysR_subst-bd"/>
</dbReference>
<dbReference type="GO" id="GO:0043565">
    <property type="term" value="F:sequence-specific DNA binding"/>
    <property type="evidence" value="ECO:0007669"/>
    <property type="project" value="TreeGrafter"/>
</dbReference>
<dbReference type="GO" id="GO:0003700">
    <property type="term" value="F:DNA-binding transcription factor activity"/>
    <property type="evidence" value="ECO:0007669"/>
    <property type="project" value="InterPro"/>
</dbReference>
<evidence type="ECO:0000256" key="1">
    <source>
        <dbReference type="ARBA" id="ARBA00009437"/>
    </source>
</evidence>
<dbReference type="GO" id="GO:0006351">
    <property type="term" value="P:DNA-templated transcription"/>
    <property type="evidence" value="ECO:0007669"/>
    <property type="project" value="TreeGrafter"/>
</dbReference>